<gene>
    <name evidence="2" type="ORF">C4D60_Mb02t19810</name>
</gene>
<accession>A0A4S8IC32</accession>
<dbReference type="EMBL" id="PYDT01000011">
    <property type="protein sequence ID" value="THU45611.1"/>
    <property type="molecule type" value="Genomic_DNA"/>
</dbReference>
<evidence type="ECO:0000256" key="1">
    <source>
        <dbReference type="SAM" id="MobiDB-lite"/>
    </source>
</evidence>
<proteinExistence type="predicted"/>
<evidence type="ECO:0000313" key="2">
    <source>
        <dbReference type="EMBL" id="THU45611.1"/>
    </source>
</evidence>
<feature type="compositionally biased region" description="Polar residues" evidence="1">
    <location>
        <begin position="42"/>
        <end position="55"/>
    </location>
</feature>
<comment type="caution">
    <text evidence="2">The sequence shown here is derived from an EMBL/GenBank/DDBJ whole genome shotgun (WGS) entry which is preliminary data.</text>
</comment>
<keyword evidence="3" id="KW-1185">Reference proteome</keyword>
<sequence length="295" mass="32734">MVMFSIRAHCPTVECVPMMLPETHACFLMRVPRITVHLDNLTPASTTQPGPTDTSGPIKHPSPTTAVSCTNTFPTTCEPAASLLGDFFRRASSDLREDLLLDGGGPELDAVQDRGFQQVDARIDLVADEGLRLLHEPFHLSSFFVHDHDAVLGRLIHLPRTRRARMIDERSCRSSNHSYLGHQNCGFSTMCIVELDQLGKRVLADDVAVEDKEGLAGAIYQLVSRQSQRPSRSQWLSLLGAGTLMCADAMRSRSLQEKDELDMLMFESDTKKDMAIEMRLTESSSDLQSTSRSQS</sequence>
<dbReference type="AlphaFoldDB" id="A0A4S8IC32"/>
<feature type="region of interest" description="Disordered" evidence="1">
    <location>
        <begin position="41"/>
        <end position="65"/>
    </location>
</feature>
<protein>
    <submittedName>
        <fullName evidence="2">Uncharacterized protein</fullName>
    </submittedName>
</protein>
<evidence type="ECO:0000313" key="3">
    <source>
        <dbReference type="Proteomes" id="UP000317650"/>
    </source>
</evidence>
<organism evidence="2 3">
    <name type="scientific">Musa balbisiana</name>
    <name type="common">Banana</name>
    <dbReference type="NCBI Taxonomy" id="52838"/>
    <lineage>
        <taxon>Eukaryota</taxon>
        <taxon>Viridiplantae</taxon>
        <taxon>Streptophyta</taxon>
        <taxon>Embryophyta</taxon>
        <taxon>Tracheophyta</taxon>
        <taxon>Spermatophyta</taxon>
        <taxon>Magnoliopsida</taxon>
        <taxon>Liliopsida</taxon>
        <taxon>Zingiberales</taxon>
        <taxon>Musaceae</taxon>
        <taxon>Musa</taxon>
    </lineage>
</organism>
<dbReference type="Proteomes" id="UP000317650">
    <property type="component" value="Chromosome 2"/>
</dbReference>
<reference evidence="2 3" key="1">
    <citation type="journal article" date="2019" name="Nat. Plants">
        <title>Genome sequencing of Musa balbisiana reveals subgenome evolution and function divergence in polyploid bananas.</title>
        <authorList>
            <person name="Yao X."/>
        </authorList>
    </citation>
    <scope>NUCLEOTIDE SEQUENCE [LARGE SCALE GENOMIC DNA]</scope>
    <source>
        <strain evidence="3">cv. DH-PKW</strain>
        <tissue evidence="2">Leaves</tissue>
    </source>
</reference>
<name>A0A4S8IC32_MUSBA</name>